<accession>A0ABX8A2H6</accession>
<evidence type="ECO:0000313" key="2">
    <source>
        <dbReference type="EMBL" id="QUS37711.1"/>
    </source>
</evidence>
<name>A0ABX8A2H6_9BRAD</name>
<reference evidence="2 3" key="1">
    <citation type="submission" date="2019-02" db="EMBL/GenBank/DDBJ databases">
        <title>Emended description of the genus Rhodopseudomonas and description of Rhodopseudomonas albus sp. nov., a non-phototrophic, heavy-metal-tolerant bacterium isolated from garden soil.</title>
        <authorList>
            <person name="Bao Z."/>
            <person name="Cao W.W."/>
            <person name="Sato Y."/>
            <person name="Nishizawa T."/>
            <person name="Zhao J."/>
            <person name="Guo Y."/>
            <person name="Ohta H."/>
        </authorList>
    </citation>
    <scope>NUCLEOTIDE SEQUENCE [LARGE SCALE GENOMIC DNA]</scope>
    <source>
        <strain evidence="2 3">SK50-23</strain>
    </source>
</reference>
<feature type="domain" description="PilZ" evidence="1">
    <location>
        <begin position="136"/>
        <end position="218"/>
    </location>
</feature>
<protein>
    <submittedName>
        <fullName evidence="2">PilZ domain-containing protein</fullName>
    </submittedName>
</protein>
<evidence type="ECO:0000313" key="3">
    <source>
        <dbReference type="Proteomes" id="UP000682843"/>
    </source>
</evidence>
<keyword evidence="3" id="KW-1185">Reference proteome</keyword>
<dbReference type="SUPFAM" id="SSF141371">
    <property type="entry name" value="PilZ domain-like"/>
    <property type="match status" value="1"/>
</dbReference>
<dbReference type="EMBL" id="CP036498">
    <property type="protein sequence ID" value="QUS37711.1"/>
    <property type="molecule type" value="Genomic_DNA"/>
</dbReference>
<organism evidence="2 3">
    <name type="scientific">Tardiphaga alba</name>
    <dbReference type="NCBI Taxonomy" id="340268"/>
    <lineage>
        <taxon>Bacteria</taxon>
        <taxon>Pseudomonadati</taxon>
        <taxon>Pseudomonadota</taxon>
        <taxon>Alphaproteobacteria</taxon>
        <taxon>Hyphomicrobiales</taxon>
        <taxon>Nitrobacteraceae</taxon>
        <taxon>Tardiphaga</taxon>
    </lineage>
</organism>
<dbReference type="Pfam" id="PF07238">
    <property type="entry name" value="PilZ"/>
    <property type="match status" value="1"/>
</dbReference>
<proteinExistence type="predicted"/>
<evidence type="ECO:0000259" key="1">
    <source>
        <dbReference type="Pfam" id="PF07238"/>
    </source>
</evidence>
<dbReference type="InterPro" id="IPR009875">
    <property type="entry name" value="PilZ_domain"/>
</dbReference>
<gene>
    <name evidence="2" type="ORF">RPMA_01645</name>
</gene>
<dbReference type="Proteomes" id="UP000682843">
    <property type="component" value="Chromosome"/>
</dbReference>
<sequence>MLALPRFLWWWIITVGAGPVSVEKFLRQRAVNVVVGGQYTLSNWLDPKGRPRSFACRTSRVSPFRMIVEVPVIGRIGDRIGTYFGDFGKMEGEISDTVSGSFLLELMLTRPQRQKMSDQLTWLEKKQKDPSIKDGRKQARIVPASPHSMLTFADGTVKSCFVIDMSPSGAAVSADMRPEIGTPLAVGACVGRVVRHLDGGFAVKFIEEQARDVLERRVIRPMATPRRRHETTLAQRMDRMEEA</sequence>